<dbReference type="Proteomes" id="UP001202479">
    <property type="component" value="Unassembled WGS sequence"/>
</dbReference>
<evidence type="ECO:0000313" key="1">
    <source>
        <dbReference type="EMBL" id="KAI3405321.2"/>
    </source>
</evidence>
<dbReference type="AlphaFoldDB" id="A0AAI9WYF7"/>
<organism evidence="1 2">
    <name type="scientific">Candida oxycetoniae</name>
    <dbReference type="NCBI Taxonomy" id="497107"/>
    <lineage>
        <taxon>Eukaryota</taxon>
        <taxon>Fungi</taxon>
        <taxon>Dikarya</taxon>
        <taxon>Ascomycota</taxon>
        <taxon>Saccharomycotina</taxon>
        <taxon>Pichiomycetes</taxon>
        <taxon>Debaryomycetaceae</taxon>
        <taxon>Candida/Lodderomyces clade</taxon>
        <taxon>Candida</taxon>
    </lineage>
</organism>
<gene>
    <name evidence="1" type="ORF">KGF56_001862</name>
</gene>
<dbReference type="EMBL" id="JAHUZD010000040">
    <property type="protein sequence ID" value="KAI3405321.2"/>
    <property type="molecule type" value="Genomic_DNA"/>
</dbReference>
<comment type="caution">
    <text evidence="1">The sequence shown here is derived from an EMBL/GenBank/DDBJ whole genome shotgun (WGS) entry which is preliminary data.</text>
</comment>
<keyword evidence="2" id="KW-1185">Reference proteome</keyword>
<proteinExistence type="predicted"/>
<dbReference type="GeneID" id="73379479"/>
<accession>A0AAI9WYF7</accession>
<reference evidence="1" key="1">
    <citation type="journal article" date="2022" name="DNA Res.">
        <title>Genome analysis of five recently described species of the CUG-Ser clade uncovers Candida theae as a new hybrid lineage with pathogenic potential in the Candida parapsilosis species complex.</title>
        <authorList>
            <person name="Mixao V."/>
            <person name="Del Olmo V."/>
            <person name="Hegedusova E."/>
            <person name="Saus E."/>
            <person name="Pryszcz L."/>
            <person name="Cillingova A."/>
            <person name="Nosek J."/>
            <person name="Gabaldon T."/>
        </authorList>
    </citation>
    <scope>NUCLEOTIDE SEQUENCE</scope>
    <source>
        <strain evidence="1">CBS 10844</strain>
    </source>
</reference>
<evidence type="ECO:0000313" key="2">
    <source>
        <dbReference type="Proteomes" id="UP001202479"/>
    </source>
</evidence>
<sequence>MNHMVKDQVLTKHENQINKVLEIAFLLQNDSSDVKQRVHEIYESMDRDDVPVPSIASITSLALQLSRVCLSDTKARIESINRGKEQVQKVVNQLSQVQISKEKEIDLLRLKLLQKESHLIKCYEEQISKVIKQIEEFEMTRIKQVEMQALKIQNHNFQILLDMSFQKSEKKRTLLFHYQPILKIEEFLGYNLTVINQFVERLIDLQRQLSFLFKIQLPHLDTLCKCLPSKRFYDLLKKKEMLITGQKDSIIDEERYQSEYSTTPKEIDYATEKIVRLGDAYQLPLSSKTLNYQRRVARSSSVEPGELNQIPTIVRENSSTPSALSQPGSATSKKITIPHRIINKPFNKLSIKDFLEFLVIIVKVSANFEVFLGHFSMQGREFSIDESADFEKILNEIAHLDTQYPLGSVVEKRHPYQNFQKRLEHVYNQIINSLFAKKQHNKPVALQNLNFKNLFLNQPKSDQRDDWDIISEML</sequence>
<name>A0AAI9WYF7_9ASCO</name>
<protein>
    <submittedName>
        <fullName evidence="1">Uncharacterized protein</fullName>
    </submittedName>
</protein>
<dbReference type="RefSeq" id="XP_049181066.1">
    <property type="nucleotide sequence ID" value="XM_049323030.1"/>
</dbReference>